<name>A0AA86MZE3_9BACT</name>
<gene>
    <name evidence="2" type="ORF">DNFV4_02304</name>
</gene>
<dbReference type="RefSeq" id="WP_289268640.1">
    <property type="nucleotide sequence ID" value="NZ_OX365700.1"/>
</dbReference>
<keyword evidence="3" id="KW-1185">Reference proteome</keyword>
<dbReference type="SUPFAM" id="SSF54913">
    <property type="entry name" value="GlnB-like"/>
    <property type="match status" value="1"/>
</dbReference>
<evidence type="ECO:0000313" key="3">
    <source>
        <dbReference type="Proteomes" id="UP001179121"/>
    </source>
</evidence>
<sequence length="77" mass="8664">MVVLIEPQDEGQLAVVRSLLDANDILYYVKNEWFGSLYPGFPLPFNQRVVMVLEADYVRAEILLRGLRDDGVPPAAS</sequence>
<evidence type="ECO:0000313" key="2">
    <source>
        <dbReference type="EMBL" id="CAI4031883.1"/>
    </source>
</evidence>
<dbReference type="KEGG" id="nti:DNFV4_02304"/>
<dbReference type="Pfam" id="PF09413">
    <property type="entry name" value="DUF2007"/>
    <property type="match status" value="1"/>
</dbReference>
<dbReference type="Proteomes" id="UP001179121">
    <property type="component" value="Chromosome"/>
</dbReference>
<dbReference type="InterPro" id="IPR011322">
    <property type="entry name" value="N-reg_PII-like_a/b"/>
</dbReference>
<dbReference type="Gene3D" id="3.30.70.790">
    <property type="entry name" value="UreE, C-terminal domain"/>
    <property type="match status" value="1"/>
</dbReference>
<proteinExistence type="predicted"/>
<protein>
    <recommendedName>
        <fullName evidence="1">DUF2007 domain-containing protein</fullName>
    </recommendedName>
</protein>
<reference evidence="2" key="1">
    <citation type="submission" date="2022-10" db="EMBL/GenBank/DDBJ databases">
        <authorList>
            <person name="Koch H."/>
        </authorList>
    </citation>
    <scope>NUCLEOTIDE SEQUENCE</scope>
    <source>
        <strain evidence="2">DNF</strain>
    </source>
</reference>
<dbReference type="EMBL" id="OX365700">
    <property type="protein sequence ID" value="CAI4031883.1"/>
    <property type="molecule type" value="Genomic_DNA"/>
</dbReference>
<dbReference type="AlphaFoldDB" id="A0AA86MZE3"/>
<organism evidence="2 3">
    <name type="scientific">Nitrospira tepida</name>
    <dbReference type="NCBI Taxonomy" id="2973512"/>
    <lineage>
        <taxon>Bacteria</taxon>
        <taxon>Pseudomonadati</taxon>
        <taxon>Nitrospirota</taxon>
        <taxon>Nitrospiria</taxon>
        <taxon>Nitrospirales</taxon>
        <taxon>Nitrospiraceae</taxon>
        <taxon>Nitrospira</taxon>
    </lineage>
</organism>
<dbReference type="InterPro" id="IPR018551">
    <property type="entry name" value="DUF2007"/>
</dbReference>
<accession>A0AA86MZE3</accession>
<feature type="domain" description="DUF2007" evidence="1">
    <location>
        <begin position="1"/>
        <end position="65"/>
    </location>
</feature>
<evidence type="ECO:0000259" key="1">
    <source>
        <dbReference type="Pfam" id="PF09413"/>
    </source>
</evidence>